<keyword evidence="4" id="KW-1185">Reference proteome</keyword>
<proteinExistence type="predicted"/>
<feature type="transmembrane region" description="Helical" evidence="2">
    <location>
        <begin position="29"/>
        <end position="50"/>
    </location>
</feature>
<dbReference type="EMBL" id="AP027731">
    <property type="protein sequence ID" value="BDZ47574.1"/>
    <property type="molecule type" value="Genomic_DNA"/>
</dbReference>
<keyword evidence="2" id="KW-0812">Transmembrane</keyword>
<dbReference type="RefSeq" id="WP_286277454.1">
    <property type="nucleotide sequence ID" value="NZ_AP027731.1"/>
</dbReference>
<evidence type="ECO:0000256" key="1">
    <source>
        <dbReference type="SAM" id="MobiDB-lite"/>
    </source>
</evidence>
<evidence type="ECO:0000256" key="2">
    <source>
        <dbReference type="SAM" id="Phobius"/>
    </source>
</evidence>
<feature type="compositionally biased region" description="Low complexity" evidence="1">
    <location>
        <begin position="83"/>
        <end position="108"/>
    </location>
</feature>
<keyword evidence="2" id="KW-1133">Transmembrane helix</keyword>
<protein>
    <recommendedName>
        <fullName evidence="5">LysM domain-containing protein</fullName>
    </recommendedName>
</protein>
<gene>
    <name evidence="3" type="ORF">GCM10025866_34830</name>
</gene>
<dbReference type="Proteomes" id="UP001321498">
    <property type="component" value="Chromosome"/>
</dbReference>
<sequence length="136" mass="14284">MSSITFAPASFAAPTSVARPLRITRRGRIVLGALIAAPLVAGLVVASVNAPAVAGSESSSATFQTVTVAAGESLWSIAQRVAPSRTPARSSASSSASTASRTRPFFPARRWRSRRSTRTEDFEAPSFGRLLNHRTG</sequence>
<evidence type="ECO:0000313" key="4">
    <source>
        <dbReference type="Proteomes" id="UP001321498"/>
    </source>
</evidence>
<dbReference type="InterPro" id="IPR018392">
    <property type="entry name" value="LysM"/>
</dbReference>
<evidence type="ECO:0000313" key="3">
    <source>
        <dbReference type="EMBL" id="BDZ47574.1"/>
    </source>
</evidence>
<organism evidence="3 4">
    <name type="scientific">Naasia aerilata</name>
    <dbReference type="NCBI Taxonomy" id="1162966"/>
    <lineage>
        <taxon>Bacteria</taxon>
        <taxon>Bacillati</taxon>
        <taxon>Actinomycetota</taxon>
        <taxon>Actinomycetes</taxon>
        <taxon>Micrococcales</taxon>
        <taxon>Microbacteriaceae</taxon>
        <taxon>Naasia</taxon>
    </lineage>
</organism>
<name>A0ABM8GGT9_9MICO</name>
<evidence type="ECO:0008006" key="5">
    <source>
        <dbReference type="Google" id="ProtNLM"/>
    </source>
</evidence>
<dbReference type="CDD" id="cd00118">
    <property type="entry name" value="LysM"/>
    <property type="match status" value="1"/>
</dbReference>
<keyword evidence="2" id="KW-0472">Membrane</keyword>
<accession>A0ABM8GGT9</accession>
<reference evidence="4" key="1">
    <citation type="journal article" date="2019" name="Int. J. Syst. Evol. Microbiol.">
        <title>The Global Catalogue of Microorganisms (GCM) 10K type strain sequencing project: providing services to taxonomists for standard genome sequencing and annotation.</title>
        <authorList>
            <consortium name="The Broad Institute Genomics Platform"/>
            <consortium name="The Broad Institute Genome Sequencing Center for Infectious Disease"/>
            <person name="Wu L."/>
            <person name="Ma J."/>
        </authorList>
    </citation>
    <scope>NUCLEOTIDE SEQUENCE [LARGE SCALE GENOMIC DNA]</scope>
    <source>
        <strain evidence="4">NBRC 108725</strain>
    </source>
</reference>
<feature type="region of interest" description="Disordered" evidence="1">
    <location>
        <begin position="83"/>
        <end position="136"/>
    </location>
</feature>